<dbReference type="Pfam" id="PF00106">
    <property type="entry name" value="adh_short"/>
    <property type="match status" value="1"/>
</dbReference>
<proteinExistence type="inferred from homology"/>
<reference evidence="4" key="1">
    <citation type="submission" date="2020-03" db="EMBL/GenBank/DDBJ databases">
        <title>Transcriptomic Profiling of the Digestive Tract of the Rat Flea, Xenopsylla cheopis, Following Blood Feeding and Infection with Yersinia pestis.</title>
        <authorList>
            <person name="Bland D.M."/>
            <person name="Martens C.A."/>
            <person name="Virtaneva K."/>
            <person name="Kanakabandi K."/>
            <person name="Long D."/>
            <person name="Rosenke R."/>
            <person name="Saturday G.A."/>
            <person name="Hoyt F.H."/>
            <person name="Bruno D.P."/>
            <person name="Ribeiro J.M.C."/>
            <person name="Hinnebusch J."/>
        </authorList>
    </citation>
    <scope>NUCLEOTIDE SEQUENCE</scope>
</reference>
<evidence type="ECO:0000313" key="4">
    <source>
        <dbReference type="EMBL" id="NOV44684.1"/>
    </source>
</evidence>
<comment type="similarity">
    <text evidence="1 3">Belongs to the short-chain dehydrogenases/reductases (SDR) family.</text>
</comment>
<dbReference type="EMBL" id="GIIL01000958">
    <property type="protein sequence ID" value="NOV44684.1"/>
    <property type="molecule type" value="Transcribed_RNA"/>
</dbReference>
<dbReference type="InterPro" id="IPR002347">
    <property type="entry name" value="SDR_fam"/>
</dbReference>
<name>A0A6M2DFS5_XENCH</name>
<keyword evidence="2" id="KW-0560">Oxidoreductase</keyword>
<dbReference type="PANTHER" id="PTHR43115:SF4">
    <property type="entry name" value="DEHYDROGENASE_REDUCTASE SDR FAMILY MEMBER 11"/>
    <property type="match status" value="1"/>
</dbReference>
<dbReference type="GO" id="GO:0016616">
    <property type="term" value="F:oxidoreductase activity, acting on the CH-OH group of donors, NAD or NADP as acceptor"/>
    <property type="evidence" value="ECO:0007669"/>
    <property type="project" value="UniProtKB-ARBA"/>
</dbReference>
<dbReference type="SUPFAM" id="SSF51735">
    <property type="entry name" value="NAD(P)-binding Rossmann-fold domains"/>
    <property type="match status" value="1"/>
</dbReference>
<sequence>MDRWRGKVAVVTGASSGIGAAIAKDLVEAGLKVVGLARRLDRMEQDASKMNTSKGGSYHPKKCDVSKEAEVIEVFAWVKKTFGGVDILVNNAGIVRNNMLTSPGNSKDLRDVIDVNVMALCYCTREAFNSMKDRDVAGHIIHINSIAGHSIPSMTGAPPTGNIYFGSKHCVTALTENLRQEMIYLKSKTKVTSISPGVVETEIFEGCFPSKEIKDMFLANNPCLQPEDISQAVLYALGTPEHVQIHELTIKPVGEKL</sequence>
<evidence type="ECO:0000256" key="1">
    <source>
        <dbReference type="ARBA" id="ARBA00006484"/>
    </source>
</evidence>
<dbReference type="AlphaFoldDB" id="A0A6M2DFS5"/>
<dbReference type="Gene3D" id="3.40.50.720">
    <property type="entry name" value="NAD(P)-binding Rossmann-like Domain"/>
    <property type="match status" value="1"/>
</dbReference>
<protein>
    <submittedName>
        <fullName evidence="4">Putative dehydrogenase</fullName>
    </submittedName>
</protein>
<organism evidence="4">
    <name type="scientific">Xenopsylla cheopis</name>
    <name type="common">Oriental rat flea</name>
    <name type="synonym">Pulex cheopis</name>
    <dbReference type="NCBI Taxonomy" id="163159"/>
    <lineage>
        <taxon>Eukaryota</taxon>
        <taxon>Metazoa</taxon>
        <taxon>Ecdysozoa</taxon>
        <taxon>Arthropoda</taxon>
        <taxon>Hexapoda</taxon>
        <taxon>Insecta</taxon>
        <taxon>Pterygota</taxon>
        <taxon>Neoptera</taxon>
        <taxon>Endopterygota</taxon>
        <taxon>Siphonaptera</taxon>
        <taxon>Pulicidae</taxon>
        <taxon>Xenopsyllinae</taxon>
        <taxon>Xenopsylla</taxon>
    </lineage>
</organism>
<evidence type="ECO:0000256" key="2">
    <source>
        <dbReference type="ARBA" id="ARBA00023002"/>
    </source>
</evidence>
<dbReference type="InterPro" id="IPR036291">
    <property type="entry name" value="NAD(P)-bd_dom_sf"/>
</dbReference>
<dbReference type="PRINTS" id="PR00080">
    <property type="entry name" value="SDRFAMILY"/>
</dbReference>
<accession>A0A6M2DFS5</accession>
<dbReference type="FunFam" id="3.40.50.720:FF:000047">
    <property type="entry name" value="NADP-dependent L-serine/L-allo-threonine dehydrogenase"/>
    <property type="match status" value="1"/>
</dbReference>
<dbReference type="PANTHER" id="PTHR43115">
    <property type="entry name" value="DEHYDROGENASE/REDUCTASE SDR FAMILY MEMBER 11"/>
    <property type="match status" value="1"/>
</dbReference>
<evidence type="ECO:0000256" key="3">
    <source>
        <dbReference type="RuleBase" id="RU000363"/>
    </source>
</evidence>
<dbReference type="PRINTS" id="PR00081">
    <property type="entry name" value="GDHRDH"/>
</dbReference>